<organism evidence="1 2">
    <name type="scientific">Clonorchis sinensis</name>
    <name type="common">Chinese liver fluke</name>
    <dbReference type="NCBI Taxonomy" id="79923"/>
    <lineage>
        <taxon>Eukaryota</taxon>
        <taxon>Metazoa</taxon>
        <taxon>Spiralia</taxon>
        <taxon>Lophotrochozoa</taxon>
        <taxon>Platyhelminthes</taxon>
        <taxon>Trematoda</taxon>
        <taxon>Digenea</taxon>
        <taxon>Opisthorchiida</taxon>
        <taxon>Opisthorchiata</taxon>
        <taxon>Opisthorchiidae</taxon>
        <taxon>Clonorchis</taxon>
    </lineage>
</organism>
<gene>
    <name evidence="1" type="ORF">CLF_111517</name>
</gene>
<dbReference type="EMBL" id="DF144382">
    <property type="protein sequence ID" value="GAA38399.2"/>
    <property type="molecule type" value="Genomic_DNA"/>
</dbReference>
<evidence type="ECO:0000313" key="2">
    <source>
        <dbReference type="Proteomes" id="UP000008909"/>
    </source>
</evidence>
<sequence>MLTQANARRKKAGTISTGQLGDHVRTNTIIVVNSMVGYQASFRFTPLATFLTPCFTFWNDIPGSVAYRITEALKLDQHVKVIALCQDVIDNILGTSFADLRDLWGVIHKISFGIS</sequence>
<proteinExistence type="predicted"/>
<name>H2KV85_CLOSI</name>
<reference evidence="1" key="1">
    <citation type="journal article" date="2011" name="Genome Biol.">
        <title>The draft genome of the carcinogenic human liver fluke Clonorchis sinensis.</title>
        <authorList>
            <person name="Wang X."/>
            <person name="Chen W."/>
            <person name="Huang Y."/>
            <person name="Sun J."/>
            <person name="Men J."/>
            <person name="Liu H."/>
            <person name="Luo F."/>
            <person name="Guo L."/>
            <person name="Lv X."/>
            <person name="Deng C."/>
            <person name="Zhou C."/>
            <person name="Fan Y."/>
            <person name="Li X."/>
            <person name="Huang L."/>
            <person name="Hu Y."/>
            <person name="Liang C."/>
            <person name="Hu X."/>
            <person name="Xu J."/>
            <person name="Yu X."/>
        </authorList>
    </citation>
    <scope>NUCLEOTIDE SEQUENCE [LARGE SCALE GENOMIC DNA]</scope>
    <source>
        <strain evidence="1">Henan</strain>
    </source>
</reference>
<evidence type="ECO:0000313" key="1">
    <source>
        <dbReference type="EMBL" id="GAA38399.2"/>
    </source>
</evidence>
<protein>
    <submittedName>
        <fullName evidence="1">Uncharacterized protein</fullName>
    </submittedName>
</protein>
<keyword evidence="2" id="KW-1185">Reference proteome</keyword>
<dbReference type="AlphaFoldDB" id="H2KV85"/>
<dbReference type="Proteomes" id="UP000008909">
    <property type="component" value="Unassembled WGS sequence"/>
</dbReference>
<accession>H2KV85</accession>